<name>A0A8S0XBS5_9FIRM</name>
<accession>A0A8S0XBS5</accession>
<sequence length="67" mass="7118">MFGMSLVLSRAADVQQVSAVLGSGCFRGVSSSPRFSDSDLEPDRDAIGFKLACSVREGLSVLVLRIL</sequence>
<protein>
    <submittedName>
        <fullName evidence="1">Uncharacterized protein</fullName>
    </submittedName>
</protein>
<dbReference type="KEGG" id="aacx:DEACI_2223"/>
<evidence type="ECO:0000313" key="1">
    <source>
        <dbReference type="EMBL" id="CAA7601556.1"/>
    </source>
</evidence>
<gene>
    <name evidence="2" type="ORF">DEACI_1499</name>
    <name evidence="1" type="ORF">DEACI_2223</name>
</gene>
<dbReference type="EMBL" id="LR746496">
    <property type="protein sequence ID" value="CAA7601556.1"/>
    <property type="molecule type" value="Genomic_DNA"/>
</dbReference>
<reference evidence="1" key="2">
    <citation type="submission" date="2020-01" db="EMBL/GenBank/DDBJ databases">
        <authorList>
            <person name="Hornung B."/>
        </authorList>
    </citation>
    <scope>NUCLEOTIDE SEQUENCE</scope>
    <source>
        <strain evidence="1">PacBioINE</strain>
    </source>
</reference>
<proteinExistence type="predicted"/>
<evidence type="ECO:0000313" key="2">
    <source>
        <dbReference type="EMBL" id="CEJ07043.1"/>
    </source>
</evidence>
<dbReference type="EMBL" id="CDGJ01000037">
    <property type="protein sequence ID" value="CEJ07043.1"/>
    <property type="molecule type" value="Genomic_DNA"/>
</dbReference>
<reference evidence="2" key="1">
    <citation type="submission" date="2014-11" db="EMBL/GenBank/DDBJ databases">
        <authorList>
            <person name="Hornung B.V."/>
        </authorList>
    </citation>
    <scope>NUCLEOTIDE SEQUENCE</scope>
    <source>
        <strain evidence="2">INE</strain>
    </source>
</reference>
<keyword evidence="3" id="KW-1185">Reference proteome</keyword>
<dbReference type="Proteomes" id="UP001071230">
    <property type="component" value="Unassembled WGS sequence"/>
</dbReference>
<organism evidence="1">
    <name type="scientific">Acididesulfobacillus acetoxydans</name>
    <dbReference type="NCBI Taxonomy" id="1561005"/>
    <lineage>
        <taxon>Bacteria</taxon>
        <taxon>Bacillati</taxon>
        <taxon>Bacillota</taxon>
        <taxon>Clostridia</taxon>
        <taxon>Eubacteriales</taxon>
        <taxon>Peptococcaceae</taxon>
        <taxon>Acididesulfobacillus</taxon>
    </lineage>
</organism>
<dbReference type="Proteomes" id="UP000836597">
    <property type="component" value="Chromosome"/>
</dbReference>
<dbReference type="AlphaFoldDB" id="A0A8S0XBS5"/>
<evidence type="ECO:0000313" key="3">
    <source>
        <dbReference type="Proteomes" id="UP001071230"/>
    </source>
</evidence>